<name>A0A5B0KIN1_9PROT</name>
<accession>A0A5B0KIN1</accession>
<sequence length="113" mass="12436">MATLTEAQMRNEVEKAYKTLDARLPTLLTQCDDGQQQRALMACRDALRDAFFAAQVQKLLDANPIVEHIFSELKSTENDFKQELQDIQSISQVIALGTELAKLAGALVTLAAA</sequence>
<gene>
    <name evidence="1" type="ORF">FH063_004254</name>
</gene>
<dbReference type="Proteomes" id="UP000325333">
    <property type="component" value="Unassembled WGS sequence"/>
</dbReference>
<comment type="caution">
    <text evidence="1">The sequence shown here is derived from an EMBL/GenBank/DDBJ whole genome shotgun (WGS) entry which is preliminary data.</text>
</comment>
<protein>
    <submittedName>
        <fullName evidence="1">Uncharacterized protein</fullName>
    </submittedName>
</protein>
<proteinExistence type="predicted"/>
<reference evidence="1 2" key="1">
    <citation type="submission" date="2019-07" db="EMBL/GenBank/DDBJ databases">
        <title>Genome sequencing of the stress-tolerant strain Azospirillum brasilense Az19.</title>
        <authorList>
            <person name="Maroniche G.A."/>
            <person name="Garcia J.E."/>
            <person name="Pagnussat L."/>
            <person name="Amenta M."/>
            <person name="Creus C.M."/>
        </authorList>
    </citation>
    <scope>NUCLEOTIDE SEQUENCE [LARGE SCALE GENOMIC DNA]</scope>
    <source>
        <strain evidence="1 2">Az19</strain>
    </source>
</reference>
<organism evidence="1 2">
    <name type="scientific">Azospirillum argentinense</name>
    <dbReference type="NCBI Taxonomy" id="2970906"/>
    <lineage>
        <taxon>Bacteria</taxon>
        <taxon>Pseudomonadati</taxon>
        <taxon>Pseudomonadota</taxon>
        <taxon>Alphaproteobacteria</taxon>
        <taxon>Rhodospirillales</taxon>
        <taxon>Azospirillaceae</taxon>
        <taxon>Azospirillum</taxon>
    </lineage>
</organism>
<evidence type="ECO:0000313" key="2">
    <source>
        <dbReference type="Proteomes" id="UP000325333"/>
    </source>
</evidence>
<dbReference type="EMBL" id="VEWN01000027">
    <property type="protein sequence ID" value="KAA1052477.1"/>
    <property type="molecule type" value="Genomic_DNA"/>
</dbReference>
<dbReference type="RefSeq" id="WP_149651742.1">
    <property type="nucleotide sequence ID" value="NZ_VEWN01000027.1"/>
</dbReference>
<dbReference type="AlphaFoldDB" id="A0A5B0KIN1"/>
<evidence type="ECO:0000313" key="1">
    <source>
        <dbReference type="EMBL" id="KAA1052477.1"/>
    </source>
</evidence>